<proteinExistence type="predicted"/>
<dbReference type="AlphaFoldDB" id="A0A0S7B8F6"/>
<dbReference type="RefSeq" id="WP_075073116.1">
    <property type="nucleotide sequence ID" value="NZ_DF967972.1"/>
</dbReference>
<evidence type="ECO:0000313" key="3">
    <source>
        <dbReference type="Proteomes" id="UP000055060"/>
    </source>
</evidence>
<protein>
    <submittedName>
        <fullName evidence="2">Helicase conserved C-terminal domain</fullName>
    </submittedName>
</protein>
<dbReference type="EMBL" id="DF967972">
    <property type="protein sequence ID" value="GAP13804.1"/>
    <property type="molecule type" value="Genomic_DNA"/>
</dbReference>
<accession>A0A0S7B8F6</accession>
<organism evidence="2">
    <name type="scientific">Longilinea arvoryzae</name>
    <dbReference type="NCBI Taxonomy" id="360412"/>
    <lineage>
        <taxon>Bacteria</taxon>
        <taxon>Bacillati</taxon>
        <taxon>Chloroflexota</taxon>
        <taxon>Anaerolineae</taxon>
        <taxon>Anaerolineales</taxon>
        <taxon>Anaerolineaceae</taxon>
        <taxon>Longilinea</taxon>
    </lineage>
</organism>
<dbReference type="Pfam" id="PF13625">
    <property type="entry name" value="Helicase_C_3"/>
    <property type="match status" value="1"/>
</dbReference>
<keyword evidence="2" id="KW-0547">Nucleotide-binding</keyword>
<dbReference type="InterPro" id="IPR032830">
    <property type="entry name" value="XPB/Ssl2_N"/>
</dbReference>
<dbReference type="GO" id="GO:0004386">
    <property type="term" value="F:helicase activity"/>
    <property type="evidence" value="ECO:0007669"/>
    <property type="project" value="UniProtKB-KW"/>
</dbReference>
<name>A0A0S7B8F6_9CHLR</name>
<evidence type="ECO:0000259" key="1">
    <source>
        <dbReference type="Pfam" id="PF13625"/>
    </source>
</evidence>
<keyword evidence="2" id="KW-0067">ATP-binding</keyword>
<evidence type="ECO:0000313" key="2">
    <source>
        <dbReference type="EMBL" id="GAP13804.1"/>
    </source>
</evidence>
<keyword evidence="2" id="KW-0347">Helicase</keyword>
<sequence length="543" mass="59965">MPDLQHLLQGHDLGFLKMVAAAWGIELNAPDAYTALPQLVQMLLDRPRIAELLDILPAEARAALDELLENDGRLSWAIFSRRFGEVRGMGSARRDRERPDLKPASPAEVLWYRALIGRAFFNDPPEPLEYAYIPDDLLELIQPSIAHMPAPLGRKATAAERAHPQPVNDHILDHACTLLAGLRLGLDPATLASPDWDIPPRILIRLLQAAGLLDSKNQPHAEAVKTFLGASRGQGLATLTSTWMGSPVFNELRLLPGLSMEGEWSNDPLLTRRLVLDLISAIPQDTWWSLSAFVNAVRERHPDYQRPAGDYDSWFIRQESDGEFLRGFAAWDQVDGALLRFLICGPLHWLGLLELAAPAPGGEPSAFRFSPWAAALWHGSSPEDLPAEDGGLRVISDGRVTALPLAPRALRYQIARFCAWEGERNGEYRYHITPASLERARQQGLKPAQLMSLLRRYAPVVPPPLAQAIDRWESQGVQASIRPAVLLRVASPDILAALRKSRAARFLAEPLSPTAVLIHAGSEEKVLLALAELGYLGEIQSTE</sequence>
<reference evidence="2" key="1">
    <citation type="submission" date="2015-07" db="EMBL/GenBank/DDBJ databases">
        <title>Draft Genome Sequences of Anaerolinea thermolimosa IMO-1, Bellilinea caldifistulae GOMI-1, Leptolinea tardivitalis YMTK-2, Levilinea saccharolytica KIBI-1,Longilinea arvoryzae KOME-1, Previously Described as Members of the Anaerolineaceae (Chloroflexi).</title>
        <authorList>
            <person name="Sekiguchi Y."/>
            <person name="Ohashi A."/>
            <person name="Matsuura N."/>
            <person name="Tourlousse M.D."/>
        </authorList>
    </citation>
    <scope>NUCLEOTIDE SEQUENCE [LARGE SCALE GENOMIC DNA]</scope>
    <source>
        <strain evidence="2">KOME-1</strain>
    </source>
</reference>
<dbReference type="OrthoDB" id="136853at2"/>
<gene>
    <name evidence="2" type="ORF">LARV_01559</name>
</gene>
<dbReference type="STRING" id="360412.LARV_01559"/>
<dbReference type="Proteomes" id="UP000055060">
    <property type="component" value="Unassembled WGS sequence"/>
</dbReference>
<keyword evidence="2" id="KW-0378">Hydrolase</keyword>
<keyword evidence="3" id="KW-1185">Reference proteome</keyword>
<feature type="domain" description="Helicase XPB/Ssl2 N-terminal" evidence="1">
    <location>
        <begin position="397"/>
        <end position="505"/>
    </location>
</feature>